<dbReference type="Gramene" id="CDP01795">
    <property type="protein sequence ID" value="CDP01795"/>
    <property type="gene ID" value="GSCOC_T00036958001"/>
</dbReference>
<proteinExistence type="predicted"/>
<dbReference type="OrthoDB" id="9446342at2759"/>
<dbReference type="GO" id="GO:0016192">
    <property type="term" value="P:vesicle-mediated transport"/>
    <property type="evidence" value="ECO:0007669"/>
    <property type="project" value="TreeGrafter"/>
</dbReference>
<name>A0A068TZU6_COFCA</name>
<dbReference type="GO" id="GO:0005634">
    <property type="term" value="C:nucleus"/>
    <property type="evidence" value="ECO:0007669"/>
    <property type="project" value="TreeGrafter"/>
</dbReference>
<dbReference type="SUPFAM" id="SSF54373">
    <property type="entry name" value="FAD-linked reductases, C-terminal domain"/>
    <property type="match status" value="1"/>
</dbReference>
<dbReference type="InterPro" id="IPR018203">
    <property type="entry name" value="GDP_dissociation_inhibitor"/>
</dbReference>
<dbReference type="Gene3D" id="3.30.519.10">
    <property type="entry name" value="Guanine Nucleotide Dissociation Inhibitor, domain 2"/>
    <property type="match status" value="1"/>
</dbReference>
<dbReference type="EMBL" id="HG739091">
    <property type="protein sequence ID" value="CDP01795.1"/>
    <property type="molecule type" value="Genomic_DNA"/>
</dbReference>
<keyword evidence="3" id="KW-1185">Reference proteome</keyword>
<dbReference type="PhylomeDB" id="A0A068TZU6"/>
<evidence type="ECO:0000313" key="3">
    <source>
        <dbReference type="Proteomes" id="UP000295252"/>
    </source>
</evidence>
<dbReference type="OMA" id="INSEHIF"/>
<evidence type="ECO:0000313" key="2">
    <source>
        <dbReference type="EMBL" id="CDP01795.1"/>
    </source>
</evidence>
<keyword evidence="1" id="KW-1133">Transmembrane helix</keyword>
<sequence length="328" mass="37561">MRFYKLVQGHFGHGNDEEDRKIPEEDLEIIFLILPAFSIFYFSFFHLFRIILYAIAMADYDQDNVEDCKYILKTKDGIDRLMLCHSSVARIFFTSFLACFYCCTYMMHQNLFEINLSINLALFPNAPGGMKYPPCRQGVIPLLAFFCRAHAADKDCLGITRQRQTSLSEKKYHLLPLFLVCSVFLIQFAEGQNLPQDAKDKVLGGVCITASSLKPDIANCLLLYPPQALFPERLTSIRVLHLSSYTNVCPSGMFVVYVSTILKVKPTLLWSSVYIQEQTVGVFDGVISAFMPDGNLQHDNLVDASEKLFQSMYPDEEFFQRKPHRMRS</sequence>
<dbReference type="PANTHER" id="PTHR11787">
    <property type="entry name" value="RAB GDP-DISSOCIATION INHIBITOR"/>
    <property type="match status" value="1"/>
</dbReference>
<dbReference type="GO" id="GO:0007264">
    <property type="term" value="P:small GTPase-mediated signal transduction"/>
    <property type="evidence" value="ECO:0007669"/>
    <property type="project" value="InterPro"/>
</dbReference>
<dbReference type="GO" id="GO:0005092">
    <property type="term" value="F:GDP-dissociation inhibitor activity"/>
    <property type="evidence" value="ECO:0007669"/>
    <property type="project" value="InterPro"/>
</dbReference>
<feature type="transmembrane region" description="Helical" evidence="1">
    <location>
        <begin position="88"/>
        <end position="107"/>
    </location>
</feature>
<gene>
    <name evidence="2" type="ORF">GSCOC_T00036958001</name>
</gene>
<organism evidence="2 3">
    <name type="scientific">Coffea canephora</name>
    <name type="common">Robusta coffee</name>
    <dbReference type="NCBI Taxonomy" id="49390"/>
    <lineage>
        <taxon>Eukaryota</taxon>
        <taxon>Viridiplantae</taxon>
        <taxon>Streptophyta</taxon>
        <taxon>Embryophyta</taxon>
        <taxon>Tracheophyta</taxon>
        <taxon>Spermatophyta</taxon>
        <taxon>Magnoliopsida</taxon>
        <taxon>eudicotyledons</taxon>
        <taxon>Gunneridae</taxon>
        <taxon>Pentapetalae</taxon>
        <taxon>asterids</taxon>
        <taxon>lamiids</taxon>
        <taxon>Gentianales</taxon>
        <taxon>Rubiaceae</taxon>
        <taxon>Ixoroideae</taxon>
        <taxon>Gardenieae complex</taxon>
        <taxon>Bertiereae - Coffeeae clade</taxon>
        <taxon>Coffeeae</taxon>
        <taxon>Coffea</taxon>
    </lineage>
</organism>
<keyword evidence="1" id="KW-0472">Membrane</keyword>
<dbReference type="InParanoid" id="A0A068TZU6"/>
<dbReference type="GO" id="GO:0005829">
    <property type="term" value="C:cytosol"/>
    <property type="evidence" value="ECO:0007669"/>
    <property type="project" value="TreeGrafter"/>
</dbReference>
<feature type="transmembrane region" description="Helical" evidence="1">
    <location>
        <begin position="29"/>
        <end position="56"/>
    </location>
</feature>
<accession>A0A068TZU6</accession>
<dbReference type="AlphaFoldDB" id="A0A068TZU6"/>
<dbReference type="STRING" id="49390.A0A068TZU6"/>
<reference evidence="3" key="1">
    <citation type="journal article" date="2014" name="Science">
        <title>The coffee genome provides insight into the convergent evolution of caffeine biosynthesis.</title>
        <authorList>
            <person name="Denoeud F."/>
            <person name="Carretero-Paulet L."/>
            <person name="Dereeper A."/>
            <person name="Droc G."/>
            <person name="Guyot R."/>
            <person name="Pietrella M."/>
            <person name="Zheng C."/>
            <person name="Alberti A."/>
            <person name="Anthony F."/>
            <person name="Aprea G."/>
            <person name="Aury J.M."/>
            <person name="Bento P."/>
            <person name="Bernard M."/>
            <person name="Bocs S."/>
            <person name="Campa C."/>
            <person name="Cenci A."/>
            <person name="Combes M.C."/>
            <person name="Crouzillat D."/>
            <person name="Da Silva C."/>
            <person name="Daddiego L."/>
            <person name="De Bellis F."/>
            <person name="Dussert S."/>
            <person name="Garsmeur O."/>
            <person name="Gayraud T."/>
            <person name="Guignon V."/>
            <person name="Jahn K."/>
            <person name="Jamilloux V."/>
            <person name="Joet T."/>
            <person name="Labadie K."/>
            <person name="Lan T."/>
            <person name="Leclercq J."/>
            <person name="Lepelley M."/>
            <person name="Leroy T."/>
            <person name="Li L.T."/>
            <person name="Librado P."/>
            <person name="Lopez L."/>
            <person name="Munoz A."/>
            <person name="Noel B."/>
            <person name="Pallavicini A."/>
            <person name="Perrotta G."/>
            <person name="Poncet V."/>
            <person name="Pot D."/>
            <person name="Priyono X."/>
            <person name="Rigoreau M."/>
            <person name="Rouard M."/>
            <person name="Rozas J."/>
            <person name="Tranchant-Dubreuil C."/>
            <person name="VanBuren R."/>
            <person name="Zhang Q."/>
            <person name="Andrade A.C."/>
            <person name="Argout X."/>
            <person name="Bertrand B."/>
            <person name="de Kochko A."/>
            <person name="Graziosi G."/>
            <person name="Henry R.J."/>
            <person name="Jayarama X."/>
            <person name="Ming R."/>
            <person name="Nagai C."/>
            <person name="Rounsley S."/>
            <person name="Sankoff D."/>
            <person name="Giuliano G."/>
            <person name="Albert V.A."/>
            <person name="Wincker P."/>
            <person name="Lashermes P."/>
        </authorList>
    </citation>
    <scope>NUCLEOTIDE SEQUENCE [LARGE SCALE GENOMIC DNA]</scope>
    <source>
        <strain evidence="3">cv. DH200-94</strain>
    </source>
</reference>
<dbReference type="GO" id="GO:0005968">
    <property type="term" value="C:Rab-protein geranylgeranyltransferase complex"/>
    <property type="evidence" value="ECO:0007669"/>
    <property type="project" value="TreeGrafter"/>
</dbReference>
<keyword evidence="1" id="KW-0812">Transmembrane</keyword>
<dbReference type="Proteomes" id="UP000295252">
    <property type="component" value="Chromosome IX"/>
</dbReference>
<evidence type="ECO:0000256" key="1">
    <source>
        <dbReference type="SAM" id="Phobius"/>
    </source>
</evidence>
<dbReference type="PANTHER" id="PTHR11787:SF4">
    <property type="entry name" value="CHM, RAB ESCORT PROTEIN 1"/>
    <property type="match status" value="1"/>
</dbReference>
<protein>
    <submittedName>
        <fullName evidence="2">Uncharacterized protein</fullName>
    </submittedName>
</protein>